<dbReference type="GO" id="GO:0016829">
    <property type="term" value="F:lyase activity"/>
    <property type="evidence" value="ECO:0007669"/>
    <property type="project" value="UniProtKB-KW"/>
</dbReference>
<evidence type="ECO:0000313" key="7">
    <source>
        <dbReference type="Proteomes" id="UP000284841"/>
    </source>
</evidence>
<evidence type="ECO:0000256" key="2">
    <source>
        <dbReference type="ARBA" id="ARBA00023239"/>
    </source>
</evidence>
<dbReference type="Proteomes" id="UP000284841">
    <property type="component" value="Unassembled WGS sequence"/>
</dbReference>
<dbReference type="Pfam" id="PF02901">
    <property type="entry name" value="PFL-like"/>
    <property type="match status" value="1"/>
</dbReference>
<evidence type="ECO:0000259" key="5">
    <source>
        <dbReference type="PROSITE" id="PS51554"/>
    </source>
</evidence>
<dbReference type="STRING" id="1776384.GCA_900086585_01296"/>
<dbReference type="GO" id="GO:0005829">
    <property type="term" value="C:cytosol"/>
    <property type="evidence" value="ECO:0007669"/>
    <property type="project" value="TreeGrafter"/>
</dbReference>
<feature type="domain" description="Glycine radical" evidence="4">
    <location>
        <begin position="664"/>
        <end position="785"/>
    </location>
</feature>
<organism evidence="6 7">
    <name type="scientific">Emergencia timonensis</name>
    <dbReference type="NCBI Taxonomy" id="1776384"/>
    <lineage>
        <taxon>Bacteria</taxon>
        <taxon>Bacillati</taxon>
        <taxon>Bacillota</taxon>
        <taxon>Clostridia</taxon>
        <taxon>Peptostreptococcales</taxon>
        <taxon>Anaerovoracaceae</taxon>
        <taxon>Emergencia</taxon>
    </lineage>
</organism>
<dbReference type="PROSITE" id="PS00850">
    <property type="entry name" value="GLY_RADICAL_1"/>
    <property type="match status" value="1"/>
</dbReference>
<keyword evidence="1 3" id="KW-0556">Organic radical</keyword>
<keyword evidence="2" id="KW-0456">Lyase</keyword>
<dbReference type="SUPFAM" id="SSF51998">
    <property type="entry name" value="PFL-like glycyl radical enzymes"/>
    <property type="match status" value="1"/>
</dbReference>
<dbReference type="InterPro" id="IPR004184">
    <property type="entry name" value="PFL_dom"/>
</dbReference>
<sequence length="785" mass="88911">MLTERIERLNDKVRNTFPTIDLDRAKLMTEFYSKPSMDNFVIQRAKAFAFFLENKKIFIDGDSQIVGHAGDKFQAVPLHPEATKWLYDDFDTLDCRISDHLKFDSEEEKTELKEIVTKWRGQTFGDYASSLEAPDVKEMLDALVFTHGVSNQSTMNHSPDYDNLIKLGYRHYIDECKKNIAEFQCNDVYDMEKRVNWEAMIIVMEAIINFSHRYADLAEKQAAECADEKRKQELLTMAENCRTVPEHPAQTFQQACQMVWLTHLCICLEAVGGDHCLGRFDQYTYPFWQKESSEGKDEVYFQELIHEFKLKVAELWNIRQYKESIAVPGCPLWMHVMLGGVTEDGKDACNEVTDIFLRCLLNLQTDEPCISFRYHQNVNEETFRLAIRAARDTGGHPAFYNDDSAIIYLLSLGFTLKEARNWGICGCIEPIVLGKTDFQSNSGNFNTNKVLEIALHDGVDPLTGKQLGPKTGKAEDFKCIDDVKRAFETQLDFFMEKLIRMHNATIGAHGVMFPTITASCFSQGCIEKGKVLQQKGSDHHYTTVSIASMANTIDSFAAIEECVFNKNYLTMGELADLLDSNFEGKENMRQMLINKAPKFGNNIEQVDKYGYYVVNTIDDSLHRFKDAHGGQWTSLHATVVYNVEMGKKVGALSDGRLAHTPLADNASPMIGMDVNGPTAVVNSLACCDEMLPQSGMLLNQRFDPAIASGEKGLDIIETVFRAHFAQHGYHIQINVLDDETLLAAQKEPDKYKNIVVRVAGYSAYFVELGKEIQDNIIARTIQKGL</sequence>
<evidence type="ECO:0000259" key="4">
    <source>
        <dbReference type="PROSITE" id="PS51149"/>
    </source>
</evidence>
<dbReference type="EMBL" id="QRMS01000006">
    <property type="protein sequence ID" value="RHJ84707.1"/>
    <property type="molecule type" value="Genomic_DNA"/>
</dbReference>
<dbReference type="PANTHER" id="PTHR43641:SF2">
    <property type="entry name" value="DEHYDRATASE YBIW-RELATED"/>
    <property type="match status" value="1"/>
</dbReference>
<dbReference type="AlphaFoldDB" id="A0A415DW38"/>
<gene>
    <name evidence="6" type="ORF">DW099_17190</name>
</gene>
<feature type="domain" description="PFL" evidence="5">
    <location>
        <begin position="4"/>
        <end position="657"/>
    </location>
</feature>
<reference evidence="6 7" key="1">
    <citation type="submission" date="2018-08" db="EMBL/GenBank/DDBJ databases">
        <title>A genome reference for cultivated species of the human gut microbiota.</title>
        <authorList>
            <person name="Zou Y."/>
            <person name="Xue W."/>
            <person name="Luo G."/>
        </authorList>
    </citation>
    <scope>NUCLEOTIDE SEQUENCE [LARGE SCALE GENOMIC DNA]</scope>
    <source>
        <strain evidence="6 7">AM07-24</strain>
    </source>
</reference>
<comment type="caution">
    <text evidence="6">The sequence shown here is derived from an EMBL/GenBank/DDBJ whole genome shotgun (WGS) entry which is preliminary data.</text>
</comment>
<feature type="modified residue" description="Glycine radical" evidence="3">
    <location>
        <position position="760"/>
    </location>
</feature>
<dbReference type="PROSITE" id="PS51554">
    <property type="entry name" value="PFL"/>
    <property type="match status" value="1"/>
</dbReference>
<dbReference type="InterPro" id="IPR051215">
    <property type="entry name" value="GRE"/>
</dbReference>
<keyword evidence="7" id="KW-1185">Reference proteome</keyword>
<dbReference type="Gene3D" id="3.20.70.20">
    <property type="match status" value="1"/>
</dbReference>
<evidence type="ECO:0000256" key="3">
    <source>
        <dbReference type="PROSITE-ProRule" id="PRU00493"/>
    </source>
</evidence>
<dbReference type="PROSITE" id="PS51149">
    <property type="entry name" value="GLY_RADICAL_2"/>
    <property type="match status" value="1"/>
</dbReference>
<protein>
    <recommendedName>
        <fullName evidence="8">Formate C-acetyltransferase/glycerol dehydratase family glycyl radical enzyme</fullName>
    </recommendedName>
</protein>
<dbReference type="Pfam" id="PF01228">
    <property type="entry name" value="Gly_radical"/>
    <property type="match status" value="1"/>
</dbReference>
<evidence type="ECO:0000256" key="1">
    <source>
        <dbReference type="ARBA" id="ARBA00022818"/>
    </source>
</evidence>
<dbReference type="InterPro" id="IPR001150">
    <property type="entry name" value="Gly_radical"/>
</dbReference>
<name>A0A415DW38_9FIRM</name>
<dbReference type="OrthoDB" id="9803969at2"/>
<accession>A0A415DW38</accession>
<dbReference type="InterPro" id="IPR019777">
    <property type="entry name" value="Form_AcTrfase_GR_CS"/>
</dbReference>
<dbReference type="RefSeq" id="WP_118336496.1">
    <property type="nucleotide sequence ID" value="NZ_AP025567.1"/>
</dbReference>
<evidence type="ECO:0008006" key="8">
    <source>
        <dbReference type="Google" id="ProtNLM"/>
    </source>
</evidence>
<proteinExistence type="predicted"/>
<dbReference type="PANTHER" id="PTHR43641">
    <property type="entry name" value="FORMATE ACETYLTRANSFERASE 3-RELATED"/>
    <property type="match status" value="1"/>
</dbReference>
<evidence type="ECO:0000313" key="6">
    <source>
        <dbReference type="EMBL" id="RHJ84707.1"/>
    </source>
</evidence>